<proteinExistence type="predicted"/>
<accession>A0A6C0KTP5</accession>
<organism evidence="1">
    <name type="scientific">viral metagenome</name>
    <dbReference type="NCBI Taxonomy" id="1070528"/>
    <lineage>
        <taxon>unclassified sequences</taxon>
        <taxon>metagenomes</taxon>
        <taxon>organismal metagenomes</taxon>
    </lineage>
</organism>
<evidence type="ECO:0000313" key="1">
    <source>
        <dbReference type="EMBL" id="QHU20100.1"/>
    </source>
</evidence>
<reference evidence="1" key="1">
    <citation type="journal article" date="2020" name="Nature">
        <title>Giant virus diversity and host interactions through global metagenomics.</title>
        <authorList>
            <person name="Schulz F."/>
            <person name="Roux S."/>
            <person name="Paez-Espino D."/>
            <person name="Jungbluth S."/>
            <person name="Walsh D.A."/>
            <person name="Denef V.J."/>
            <person name="McMahon K.D."/>
            <person name="Konstantinidis K.T."/>
            <person name="Eloe-Fadrosh E.A."/>
            <person name="Kyrpides N.C."/>
            <person name="Woyke T."/>
        </authorList>
    </citation>
    <scope>NUCLEOTIDE SEQUENCE</scope>
    <source>
        <strain evidence="1">GVMAG-S-3300013014-136</strain>
    </source>
</reference>
<dbReference type="EMBL" id="MN740962">
    <property type="protein sequence ID" value="QHU20100.1"/>
    <property type="molecule type" value="Genomic_DNA"/>
</dbReference>
<sequence length="479" mass="55869">MSFYYDKSTMKSLEEDFLSLCEEKLLKYYKSKLHYFSNSNEDENTFYSQHFIQMLKTGKCKNEVFTNVDGDSKDSIIMPNTFQLEGRNDALVYGMLLPSQFQPWFRFMDPMVEIEMDGTLKQNYKSISQGDRLYIWVSLNKKGEGEHLSAVVVTRDNKHLAFGMGFDFTELKNPVIYESYFSMRPIMEAISMGSSENVYEARVFSTDQIIENQLLRQLTKPDFRGLKLIAAAELSRDYVKYINEEFDKITFDNVAFQVIPRVVPTNIFNHLMVDELKEEFKSNIEKDLKSITPKIKSKTTSEFITSFSVFSTKTNYFLNNLVLLENGYITLLYPTYTINIPSSAHIYCKYSGVKTGRASNCTSFLQKIFGDLLNCGWFDSVFLNTDMIVSNPAWCRQNYDVARVPDCSKTIKREKLTMQELQEKTKRKINTDESHEKEIKLSFNDETLYTYLNTLSPKQLAKLILSSEKHKRRFRKFLN</sequence>
<name>A0A6C0KTP5_9ZZZZ</name>
<protein>
    <submittedName>
        <fullName evidence="1">Uncharacterized protein</fullName>
    </submittedName>
</protein>
<dbReference type="AlphaFoldDB" id="A0A6C0KTP5"/>